<proteinExistence type="predicted"/>
<dbReference type="InterPro" id="IPR057326">
    <property type="entry name" value="KR_dom"/>
</dbReference>
<dbReference type="SUPFAM" id="SSF53901">
    <property type="entry name" value="Thiolase-like"/>
    <property type="match status" value="1"/>
</dbReference>
<dbReference type="InterPro" id="IPR016036">
    <property type="entry name" value="Malonyl_transacylase_ACP-bd"/>
</dbReference>
<dbReference type="InterPro" id="IPR014043">
    <property type="entry name" value="Acyl_transferase_dom"/>
</dbReference>
<feature type="region of interest" description="N-terminal hotdog fold" evidence="6">
    <location>
        <begin position="952"/>
        <end position="1088"/>
    </location>
</feature>
<evidence type="ECO:0000256" key="2">
    <source>
        <dbReference type="ARBA" id="ARBA00022553"/>
    </source>
</evidence>
<sequence length="2371" mass="259988">MEDDIAVVGIGLRFPGDASSPEELWKVLERGESQWNEFPKDRLNIDGYYHPGGDRQGSISFRGAHFIKGNFASFDASCSFLQFFSVSAEDAKAIDPQQRILLETSFEALENAGIRKEDIDGSDAAVYVGSFVKDYEQVCLRDPDWQPQYAATGNGIAIMANRISYFFNLHGPSMTIDTGCSGSLVSVHLAAQSLRTRETSLAIAAGAGMILAPNTMMPMTALNFLSPDGKCFTFDSRANGYGRGEGIGVVVMKRLSDAIRDNDTIRAVIRATSVNQDGRTTGKRTPLSPIQSLTSKGITLPSKEAQVANIKSVYKSAGLDFTQTAYVECHGTGTKAGDWRELKAISESLGSVRTVDNPIVVGSVKPNIGHLEGAAGVAGLIKGVLTLEHAKIPPNINFEVANPDIDFKNWKVKVPTEMMDWPLSGLRRVSVNCFGFGGTNAHVILDEAPRYMLSRGIKGNHNSFETTSPIQSQTGCKSGFEPQLFVYSSHEKLGVHRVVESHLPYLKSQEKSDAAFLQSYAYTLGCRRSNFEWKHAVVAKSREDLIAKLENIDTSRIKRTSKNKQPKICFLFCGQGAQFAQMGKDLLPFEAFRDALESGSHYMKSVLGSPFELLEEIIKDPSMSRISSPRISQPATTAIQIALVDLFDSFHISPNYVIGHSSGEIAAAYASGALTREAAWEVAYYRGVAASSLIKKSPKIEGSMMVVGLSIIDIKGSYDDKAWPCQVACINSPRSVTLSGRKENIQRAFVELSDKGIFCRVLPVKVAYHSSDMLLVKNEYKSALSLVHPQEHRKSIAMFSSVTGKSIDGGQLDKGYWATNLVSPVMFMSAISAMLMLPPDDVPDMIIELSPSSALRSPVLDIAKCVENRNPPTYLSALDRKLHGAISVLDTIGEIWTHGYECSVDKIVTRGSYQVPLKSLADLPPYPWNHERTYWHESHLGEANRFREFPRQDLIGAPTADSISFEPRWRGFLRLSENPWIQDHQVQKTIIYPAAGMVTMALQGVSQLTKDEKNLLGYEISNLRIEKAMIVPNTSHGLEMAMNFKCVSPASVGKNQGNSYEFRIYSKQLRSPWEQNASGHIQVRYKRGQWKVGFSQHRKRYESLKTMCTEYVVPRQLYELLDIVGMNYGSVFQNIVHILKGDRACLTKIRIPDTRSKMPAKFEYDHLIHPATLDAMFQTPFAIESEPMVPTFIKSVFVAANISRDTSKGFDGYSTAIRTGIHDATADITMTQSSWEQPSVVISGLHFTGISNAFQNAGGFLPNNRTLCTEITWMEDITCARAARIEEFVKRLGHKLPGLSILQVGGTLGTTVNILEALPHLKGQRPWFSRYSLVQPNPKDPSLDIAALVKGTPAEAFVEKRSFDGSEPLPDYDLILVCNQHGIDMPKLRTHLKQPGYLMEGFLYGKYDPEHEEILSHSYTEKSGKTVEMKFRLHHQDPPQDWHSVPGVVILLPDNPPSETQSLASKLIIERHAILQIRTMQLNEILSEPDRLKGKIVISLLDFSSGPEAGASVFNWTETDFKAFHTLHQQAKGILWISRSANMKPRNPKGALVIALARTLMSEDPLKTFVTFDLSLGTPLNSPSVVKNVNRIFLQAFASSQGSGPRELEYGEKNGVMYIPRLIPVVPLNDIIENGISNDITKVPFHGYPRQLKLEISRPGLKEDSLTFTAGTIFTPKAGEIEIIFESAPLNLLDLETAMGRTIDSEIGTEVRGRVGRIGRNVSGFITGDRVSGLVAGGTIKSNANVDIRLVAKWSSDIPLVYCVNAYHCLINVGRLGRGKNSVLIHAGASPFGLAAIAVAFKLSVEVFASVMGPNAGKQREILEGLGLNKAHIVNADSDNFAAVICEHLGRGVDLVYNSTQKHITTNFQCVRPGGTVIQFASKLPNPQAVQVTSAAVSFVTFDLANLLRYEPDYMAVVIETISQYDELDLSKFAALKSLTESIELTSIREAFDLIEKNPFLGFVSIIGTPDAKPQVEIATKKRTRSLHQSISKTDTYLLAGGLGGLGRSICELLVKNGAKHIAFLSRSGASSETTRHFVDNLKKQGVDTRVYKVDICDAEALAGTIKKQIREEMPPVKGVFQCAAVIKDSIFANMTYSDWAAAVRPKTVGSENLVQVVSANSEDAFFIFLASSAGVIGNRGQANYAAGNCFEDALALSRQLEGKHAISIDLGPVLSAGMLAEGDELLDILRASGFYGIRHQDFLTMVTHAITKEIAPKAPMPSRVVMGIGSGGLIRQNKPADPYWSRTALYNYLNLVDMPPPDLAIINGSTKFDLKSLLSCCSDAGEAAEIITTGLSHMLAKAMNMLPEEIDTGKPPNVYGVDSLVAVGVRNWVVTNCGVEVSVFEVLSDKTVAELATEIATKGGFGTQDD</sequence>
<dbReference type="PANTHER" id="PTHR43775:SF29">
    <property type="entry name" value="ASPERFURANONE POLYKETIDE SYNTHASE AFOG-RELATED"/>
    <property type="match status" value="1"/>
</dbReference>
<feature type="domain" description="PKS/mFAS DH" evidence="9">
    <location>
        <begin position="952"/>
        <end position="1256"/>
    </location>
</feature>
<feature type="active site" description="Proton donor; for dehydratase activity" evidence="6">
    <location>
        <position position="1174"/>
    </location>
</feature>
<dbReference type="SUPFAM" id="SSF55048">
    <property type="entry name" value="Probable ACP-binding domain of malonyl-CoA ACP transacylase"/>
    <property type="match status" value="1"/>
</dbReference>
<dbReference type="Gene3D" id="3.40.50.720">
    <property type="entry name" value="NAD(P)-binding Rossmann-like Domain"/>
    <property type="match status" value="2"/>
</dbReference>
<dbReference type="GO" id="GO:0006633">
    <property type="term" value="P:fatty acid biosynthetic process"/>
    <property type="evidence" value="ECO:0007669"/>
    <property type="project" value="TreeGrafter"/>
</dbReference>
<dbReference type="Pfam" id="PF02801">
    <property type="entry name" value="Ketoacyl-synt_C"/>
    <property type="match status" value="1"/>
</dbReference>
<dbReference type="Gene3D" id="1.10.1200.10">
    <property type="entry name" value="ACP-like"/>
    <property type="match status" value="1"/>
</dbReference>
<dbReference type="Pfam" id="PF00698">
    <property type="entry name" value="Acyl_transf_1"/>
    <property type="match status" value="1"/>
</dbReference>
<dbReference type="SMART" id="SM00823">
    <property type="entry name" value="PKS_PP"/>
    <property type="match status" value="1"/>
</dbReference>
<dbReference type="Gene3D" id="3.10.129.110">
    <property type="entry name" value="Polyketide synthase dehydratase"/>
    <property type="match status" value="1"/>
</dbReference>
<dbReference type="EMBL" id="JAAGWQ010000042">
    <property type="protein sequence ID" value="KAF5675240.1"/>
    <property type="molecule type" value="Genomic_DNA"/>
</dbReference>
<evidence type="ECO:0000256" key="6">
    <source>
        <dbReference type="PROSITE-ProRule" id="PRU01363"/>
    </source>
</evidence>
<evidence type="ECO:0000256" key="4">
    <source>
        <dbReference type="ARBA" id="ARBA00023002"/>
    </source>
</evidence>
<dbReference type="InterPro" id="IPR042104">
    <property type="entry name" value="PKS_dehydratase_sf"/>
</dbReference>
<dbReference type="SUPFAM" id="SSF50129">
    <property type="entry name" value="GroES-like"/>
    <property type="match status" value="1"/>
</dbReference>
<dbReference type="PROSITE" id="PS52004">
    <property type="entry name" value="KS3_2"/>
    <property type="match status" value="1"/>
</dbReference>
<evidence type="ECO:0000259" key="9">
    <source>
        <dbReference type="PROSITE" id="PS52019"/>
    </source>
</evidence>
<dbReference type="SMART" id="SM00826">
    <property type="entry name" value="PKS_DH"/>
    <property type="match status" value="1"/>
</dbReference>
<dbReference type="SMART" id="SM00822">
    <property type="entry name" value="PKS_KR"/>
    <property type="match status" value="1"/>
</dbReference>
<dbReference type="Proteomes" id="UP000567885">
    <property type="component" value="Unassembled WGS sequence"/>
</dbReference>
<dbReference type="InterPro" id="IPR020806">
    <property type="entry name" value="PKS_PP-bd"/>
</dbReference>
<dbReference type="InterPro" id="IPR049900">
    <property type="entry name" value="PKS_mFAS_DH"/>
</dbReference>
<dbReference type="InterPro" id="IPR036736">
    <property type="entry name" value="ACP-like_sf"/>
</dbReference>
<evidence type="ECO:0000313" key="10">
    <source>
        <dbReference type="EMBL" id="KAF5675240.1"/>
    </source>
</evidence>
<dbReference type="Pfam" id="PF16197">
    <property type="entry name" value="KAsynt_C_assoc"/>
    <property type="match status" value="1"/>
</dbReference>
<dbReference type="Gene3D" id="3.30.70.3290">
    <property type="match status" value="1"/>
</dbReference>
<dbReference type="SMART" id="SM00827">
    <property type="entry name" value="PKS_AT"/>
    <property type="match status" value="1"/>
</dbReference>
<dbReference type="InterPro" id="IPR013968">
    <property type="entry name" value="PKS_KR"/>
</dbReference>
<dbReference type="InterPro" id="IPR049552">
    <property type="entry name" value="PKS_DH_N"/>
</dbReference>
<dbReference type="SUPFAM" id="SSF52151">
    <property type="entry name" value="FabD/lysophospholipase-like"/>
    <property type="match status" value="1"/>
</dbReference>
<organism evidence="10 11">
    <name type="scientific">Fusarium heterosporum</name>
    <dbReference type="NCBI Taxonomy" id="42747"/>
    <lineage>
        <taxon>Eukaryota</taxon>
        <taxon>Fungi</taxon>
        <taxon>Dikarya</taxon>
        <taxon>Ascomycota</taxon>
        <taxon>Pezizomycotina</taxon>
        <taxon>Sordariomycetes</taxon>
        <taxon>Hypocreomycetidae</taxon>
        <taxon>Hypocreales</taxon>
        <taxon>Nectriaceae</taxon>
        <taxon>Fusarium</taxon>
        <taxon>Fusarium heterosporum species complex</taxon>
    </lineage>
</organism>
<keyword evidence="3" id="KW-0808">Transferase</keyword>
<dbReference type="InterPro" id="IPR011032">
    <property type="entry name" value="GroES-like_sf"/>
</dbReference>
<keyword evidence="11" id="KW-1185">Reference proteome</keyword>
<dbReference type="PROSITE" id="PS52019">
    <property type="entry name" value="PKS_MFAS_DH"/>
    <property type="match status" value="1"/>
</dbReference>
<accession>A0A8H5TTJ2</accession>
<evidence type="ECO:0000313" key="11">
    <source>
        <dbReference type="Proteomes" id="UP000567885"/>
    </source>
</evidence>
<dbReference type="Gene3D" id="3.40.366.10">
    <property type="entry name" value="Malonyl-Coenzyme A Acyl Carrier Protein, domain 2"/>
    <property type="match status" value="1"/>
</dbReference>
<dbReference type="Pfam" id="PF14765">
    <property type="entry name" value="PS-DH"/>
    <property type="match status" value="1"/>
</dbReference>
<dbReference type="CDD" id="cd05195">
    <property type="entry name" value="enoyl_red"/>
    <property type="match status" value="1"/>
</dbReference>
<dbReference type="InterPro" id="IPR014031">
    <property type="entry name" value="Ketoacyl_synth_C"/>
</dbReference>
<dbReference type="SMART" id="SM00829">
    <property type="entry name" value="PKS_ER"/>
    <property type="match status" value="1"/>
</dbReference>
<dbReference type="InterPro" id="IPR049551">
    <property type="entry name" value="PKS_DH_C"/>
</dbReference>
<keyword evidence="2" id="KW-0597">Phosphoprotein</keyword>
<evidence type="ECO:0000259" key="8">
    <source>
        <dbReference type="PROSITE" id="PS52004"/>
    </source>
</evidence>
<dbReference type="Pfam" id="PF08659">
    <property type="entry name" value="KR"/>
    <property type="match status" value="1"/>
</dbReference>
<evidence type="ECO:0000256" key="1">
    <source>
        <dbReference type="ARBA" id="ARBA00022450"/>
    </source>
</evidence>
<dbReference type="GO" id="GO:0044550">
    <property type="term" value="P:secondary metabolite biosynthetic process"/>
    <property type="evidence" value="ECO:0007669"/>
    <property type="project" value="TreeGrafter"/>
</dbReference>
<dbReference type="Pfam" id="PF23114">
    <property type="entry name" value="NAD-bd_HRPKS_sdrA"/>
    <property type="match status" value="1"/>
</dbReference>
<dbReference type="SMART" id="SM00825">
    <property type="entry name" value="PKS_KS"/>
    <property type="match status" value="1"/>
</dbReference>
<dbReference type="Gene3D" id="3.40.47.10">
    <property type="match status" value="1"/>
</dbReference>
<reference evidence="10 11" key="1">
    <citation type="submission" date="2020-05" db="EMBL/GenBank/DDBJ databases">
        <title>Identification and distribution of gene clusters putatively required for synthesis of sphingolipid metabolism inhibitors in phylogenetically diverse species of the filamentous fungus Fusarium.</title>
        <authorList>
            <person name="Kim H.-S."/>
            <person name="Busman M."/>
            <person name="Brown D.W."/>
            <person name="Divon H."/>
            <person name="Uhlig S."/>
            <person name="Proctor R.H."/>
        </authorList>
    </citation>
    <scope>NUCLEOTIDE SEQUENCE [LARGE SCALE GENOMIC DNA]</scope>
    <source>
        <strain evidence="10 11">NRRL 20693</strain>
    </source>
</reference>
<keyword evidence="5" id="KW-0511">Multifunctional enzyme</keyword>
<dbReference type="OrthoDB" id="329835at2759"/>
<dbReference type="CDD" id="cd05274">
    <property type="entry name" value="KR_FAS_SDR_x"/>
    <property type="match status" value="1"/>
</dbReference>
<dbReference type="SUPFAM" id="SSF51735">
    <property type="entry name" value="NAD(P)-binding Rossmann-fold domains"/>
    <property type="match status" value="2"/>
</dbReference>
<dbReference type="Pfam" id="PF21089">
    <property type="entry name" value="PKS_DH_N"/>
    <property type="match status" value="1"/>
</dbReference>
<dbReference type="SUPFAM" id="SSF47336">
    <property type="entry name" value="ACP-like"/>
    <property type="match status" value="1"/>
</dbReference>
<feature type="region of interest" description="C-terminal hotdog fold" evidence="6">
    <location>
        <begin position="1109"/>
        <end position="1256"/>
    </location>
</feature>
<dbReference type="InterPro" id="IPR020807">
    <property type="entry name" value="PKS_DH"/>
</dbReference>
<dbReference type="InterPro" id="IPR050091">
    <property type="entry name" value="PKS_NRPS_Biosynth_Enz"/>
</dbReference>
<dbReference type="InterPro" id="IPR001227">
    <property type="entry name" value="Ac_transferase_dom_sf"/>
</dbReference>
<dbReference type="Gene3D" id="3.90.180.10">
    <property type="entry name" value="Medium-chain alcohol dehydrogenases, catalytic domain"/>
    <property type="match status" value="1"/>
</dbReference>
<comment type="caution">
    <text evidence="10">The sequence shown here is derived from an EMBL/GenBank/DDBJ whole genome shotgun (WGS) entry which is preliminary data.</text>
</comment>
<dbReference type="GO" id="GO:0004312">
    <property type="term" value="F:fatty acid synthase activity"/>
    <property type="evidence" value="ECO:0007669"/>
    <property type="project" value="TreeGrafter"/>
</dbReference>
<dbReference type="InterPro" id="IPR056501">
    <property type="entry name" value="NAD-bd_HRPKS_sdrA"/>
</dbReference>
<dbReference type="GO" id="GO:0016491">
    <property type="term" value="F:oxidoreductase activity"/>
    <property type="evidence" value="ECO:0007669"/>
    <property type="project" value="UniProtKB-KW"/>
</dbReference>
<dbReference type="InterPro" id="IPR020841">
    <property type="entry name" value="PKS_Beta-ketoAc_synthase_dom"/>
</dbReference>
<dbReference type="Pfam" id="PF00109">
    <property type="entry name" value="ketoacyl-synt"/>
    <property type="match status" value="1"/>
</dbReference>
<evidence type="ECO:0000256" key="3">
    <source>
        <dbReference type="ARBA" id="ARBA00022679"/>
    </source>
</evidence>
<gene>
    <name evidence="10" type="ORF">FHETE_2586</name>
</gene>
<dbReference type="InterPro" id="IPR036291">
    <property type="entry name" value="NAD(P)-bd_dom_sf"/>
</dbReference>
<dbReference type="InterPro" id="IPR032821">
    <property type="entry name" value="PKS_assoc"/>
</dbReference>
<dbReference type="CDD" id="cd00833">
    <property type="entry name" value="PKS"/>
    <property type="match status" value="1"/>
</dbReference>
<evidence type="ECO:0000259" key="7">
    <source>
        <dbReference type="PROSITE" id="PS50075"/>
    </source>
</evidence>
<dbReference type="InterPro" id="IPR009081">
    <property type="entry name" value="PP-bd_ACP"/>
</dbReference>
<dbReference type="GO" id="GO:0031177">
    <property type="term" value="F:phosphopantetheine binding"/>
    <property type="evidence" value="ECO:0007669"/>
    <property type="project" value="InterPro"/>
</dbReference>
<keyword evidence="1" id="KW-0596">Phosphopantetheine</keyword>
<dbReference type="PANTHER" id="PTHR43775">
    <property type="entry name" value="FATTY ACID SYNTHASE"/>
    <property type="match status" value="1"/>
</dbReference>
<dbReference type="InterPro" id="IPR020843">
    <property type="entry name" value="ER"/>
</dbReference>
<feature type="domain" description="Ketosynthase family 3 (KS3)" evidence="8">
    <location>
        <begin position="2"/>
        <end position="447"/>
    </location>
</feature>
<protein>
    <submittedName>
        <fullName evidence="10">Polyketide synthase</fullName>
    </submittedName>
</protein>
<feature type="domain" description="Carrier" evidence="7">
    <location>
        <begin position="2290"/>
        <end position="2364"/>
    </location>
</feature>
<dbReference type="InterPro" id="IPR016039">
    <property type="entry name" value="Thiolase-like"/>
</dbReference>
<keyword evidence="4" id="KW-0560">Oxidoreductase</keyword>
<dbReference type="PROSITE" id="PS50075">
    <property type="entry name" value="CARRIER"/>
    <property type="match status" value="1"/>
</dbReference>
<feature type="active site" description="Proton acceptor; for dehydratase activity" evidence="6">
    <location>
        <position position="984"/>
    </location>
</feature>
<name>A0A8H5TTJ2_FUSHE</name>
<dbReference type="InterPro" id="IPR016035">
    <property type="entry name" value="Acyl_Trfase/lysoPLipase"/>
</dbReference>
<dbReference type="InterPro" id="IPR014030">
    <property type="entry name" value="Ketoacyl_synth_N"/>
</dbReference>
<evidence type="ECO:0000256" key="5">
    <source>
        <dbReference type="ARBA" id="ARBA00023268"/>
    </source>
</evidence>